<dbReference type="GeneID" id="5486762"/>
<accession>A7ESA6</accession>
<protein>
    <submittedName>
        <fullName evidence="1">Uncharacterized protein</fullName>
    </submittedName>
</protein>
<name>A7ESA6_SCLS1</name>
<evidence type="ECO:0000313" key="2">
    <source>
        <dbReference type="Proteomes" id="UP000001312"/>
    </source>
</evidence>
<dbReference type="HOGENOM" id="CLU_1866345_0_0_1"/>
<evidence type="ECO:0000313" key="1">
    <source>
        <dbReference type="EMBL" id="EDN92348.1"/>
    </source>
</evidence>
<dbReference type="InParanoid" id="A7ESA6"/>
<dbReference type="KEGG" id="ssl:SS1G_08211"/>
<organism evidence="1 2">
    <name type="scientific">Sclerotinia sclerotiorum (strain ATCC 18683 / 1980 / Ss-1)</name>
    <name type="common">White mold</name>
    <name type="synonym">Whetzelinia sclerotiorum</name>
    <dbReference type="NCBI Taxonomy" id="665079"/>
    <lineage>
        <taxon>Eukaryota</taxon>
        <taxon>Fungi</taxon>
        <taxon>Dikarya</taxon>
        <taxon>Ascomycota</taxon>
        <taxon>Pezizomycotina</taxon>
        <taxon>Leotiomycetes</taxon>
        <taxon>Helotiales</taxon>
        <taxon>Sclerotiniaceae</taxon>
        <taxon>Sclerotinia</taxon>
    </lineage>
</organism>
<dbReference type="AlphaFoldDB" id="A7ESA6"/>
<proteinExistence type="predicted"/>
<gene>
    <name evidence="1" type="ORF">SS1G_08211</name>
</gene>
<dbReference type="EMBL" id="CH476631">
    <property type="protein sequence ID" value="EDN92348.1"/>
    <property type="molecule type" value="Genomic_DNA"/>
</dbReference>
<reference evidence="2" key="1">
    <citation type="journal article" date="2011" name="PLoS Genet.">
        <title>Genomic analysis of the necrotrophic fungal pathogens Sclerotinia sclerotiorum and Botrytis cinerea.</title>
        <authorList>
            <person name="Amselem J."/>
            <person name="Cuomo C.A."/>
            <person name="van Kan J.A."/>
            <person name="Viaud M."/>
            <person name="Benito E.P."/>
            <person name="Couloux A."/>
            <person name="Coutinho P.M."/>
            <person name="de Vries R.P."/>
            <person name="Dyer P.S."/>
            <person name="Fillinger S."/>
            <person name="Fournier E."/>
            <person name="Gout L."/>
            <person name="Hahn M."/>
            <person name="Kohn L."/>
            <person name="Lapalu N."/>
            <person name="Plummer K.M."/>
            <person name="Pradier J.M."/>
            <person name="Quevillon E."/>
            <person name="Sharon A."/>
            <person name="Simon A."/>
            <person name="ten Have A."/>
            <person name="Tudzynski B."/>
            <person name="Tudzynski P."/>
            <person name="Wincker P."/>
            <person name="Andrew M."/>
            <person name="Anthouard V."/>
            <person name="Beever R.E."/>
            <person name="Beffa R."/>
            <person name="Benoit I."/>
            <person name="Bouzid O."/>
            <person name="Brault B."/>
            <person name="Chen Z."/>
            <person name="Choquer M."/>
            <person name="Collemare J."/>
            <person name="Cotton P."/>
            <person name="Danchin E.G."/>
            <person name="Da Silva C."/>
            <person name="Gautier A."/>
            <person name="Giraud C."/>
            <person name="Giraud T."/>
            <person name="Gonzalez C."/>
            <person name="Grossetete S."/>
            <person name="Guldener U."/>
            <person name="Henrissat B."/>
            <person name="Howlett B.J."/>
            <person name="Kodira C."/>
            <person name="Kretschmer M."/>
            <person name="Lappartient A."/>
            <person name="Leroch M."/>
            <person name="Levis C."/>
            <person name="Mauceli E."/>
            <person name="Neuveglise C."/>
            <person name="Oeser B."/>
            <person name="Pearson M."/>
            <person name="Poulain J."/>
            <person name="Poussereau N."/>
            <person name="Quesneville H."/>
            <person name="Rascle C."/>
            <person name="Schumacher J."/>
            <person name="Segurens B."/>
            <person name="Sexton A."/>
            <person name="Silva E."/>
            <person name="Sirven C."/>
            <person name="Soanes D.M."/>
            <person name="Talbot N.J."/>
            <person name="Templeton M."/>
            <person name="Yandava C."/>
            <person name="Yarden O."/>
            <person name="Zeng Q."/>
            <person name="Rollins J.A."/>
            <person name="Lebrun M.H."/>
            <person name="Dickman M."/>
        </authorList>
    </citation>
    <scope>NUCLEOTIDE SEQUENCE [LARGE SCALE GENOMIC DNA]</scope>
    <source>
        <strain evidence="2">ATCC 18683 / 1980 / Ss-1</strain>
    </source>
</reference>
<keyword evidence="2" id="KW-1185">Reference proteome</keyword>
<dbReference type="RefSeq" id="XP_001590471.1">
    <property type="nucleotide sequence ID" value="XM_001590421.1"/>
</dbReference>
<sequence length="137" mass="15815">MPQNSYDESRMDKRGKFRKLVTELRGSEKLVAQHFDDAGIHYRPVDLKCSRFGFCKQCLNATEDVAIGEDMEANLQIWAKPKHLRKKLQNREGYRLGNKCKSSCYLTWGAPYQTPQAVRLLLYGVEFLAIPFIVCLI</sequence>
<dbReference type="Proteomes" id="UP000001312">
    <property type="component" value="Unassembled WGS sequence"/>
</dbReference>